<comment type="caution">
    <text evidence="1">The sequence shown here is derived from an EMBL/GenBank/DDBJ whole genome shotgun (WGS) entry which is preliminary data.</text>
</comment>
<proteinExistence type="predicted"/>
<evidence type="ECO:0000313" key="2">
    <source>
        <dbReference type="Proteomes" id="UP000648482"/>
    </source>
</evidence>
<organism evidence="1 2">
    <name type="scientific">Pseudoalteromonas aliena SW19</name>
    <dbReference type="NCBI Taxonomy" id="1314866"/>
    <lineage>
        <taxon>Bacteria</taxon>
        <taxon>Pseudomonadati</taxon>
        <taxon>Pseudomonadota</taxon>
        <taxon>Gammaproteobacteria</taxon>
        <taxon>Alteromonadales</taxon>
        <taxon>Pseudoalteromonadaceae</taxon>
        <taxon>Pseudoalteromonas</taxon>
    </lineage>
</organism>
<dbReference type="RefSeq" id="WP_226894482.1">
    <property type="nucleotide sequence ID" value="NZ_AQGU01000022.1"/>
</dbReference>
<sequence length="61" mass="6803">MGKLFYYSLLLAYSATVTLASDYLFNYVSQTQEGTDIEADAYIGYYTSLTDLINLGIDIAQ</sequence>
<reference evidence="1 2" key="1">
    <citation type="submission" date="2015-06" db="EMBL/GenBank/DDBJ databases">
        <title>Genome sequence of Pseudoalteromonas aliena.</title>
        <authorList>
            <person name="Xie B.-B."/>
            <person name="Rong J.-C."/>
            <person name="Qin Q.-L."/>
            <person name="Zhang Y.-Z."/>
        </authorList>
    </citation>
    <scope>NUCLEOTIDE SEQUENCE [LARGE SCALE GENOMIC DNA]</scope>
    <source>
        <strain evidence="1 2">SW19</strain>
    </source>
</reference>
<gene>
    <name evidence="1" type="ORF">PALI_a1621</name>
</gene>
<protein>
    <submittedName>
        <fullName evidence="1">Uncharacterized protein</fullName>
    </submittedName>
</protein>
<evidence type="ECO:0000313" key="1">
    <source>
        <dbReference type="EMBL" id="MBE0358358.1"/>
    </source>
</evidence>
<accession>A0ABR9DW34</accession>
<dbReference type="Proteomes" id="UP000648482">
    <property type="component" value="Unassembled WGS sequence"/>
</dbReference>
<keyword evidence="2" id="KW-1185">Reference proteome</keyword>
<name>A0ABR9DW34_9GAMM</name>
<dbReference type="EMBL" id="AQGU01000022">
    <property type="protein sequence ID" value="MBE0358358.1"/>
    <property type="molecule type" value="Genomic_DNA"/>
</dbReference>